<comment type="catalytic activity">
    <reaction evidence="1">
        <text>ATP + protein L-histidine = ADP + protein N-phospho-L-histidine.</text>
        <dbReference type="EC" id="2.7.13.3"/>
    </reaction>
</comment>
<dbReference type="EMBL" id="VWVM01000006">
    <property type="protein sequence ID" value="KAA6125428.1"/>
    <property type="molecule type" value="Genomic_DNA"/>
</dbReference>
<feature type="transmembrane region" description="Helical" evidence="16">
    <location>
        <begin position="515"/>
        <end position="535"/>
    </location>
</feature>
<dbReference type="GO" id="GO:0000155">
    <property type="term" value="F:phosphorelay sensor kinase activity"/>
    <property type="evidence" value="ECO:0007669"/>
    <property type="project" value="InterPro"/>
</dbReference>
<evidence type="ECO:0000256" key="16">
    <source>
        <dbReference type="SAM" id="Phobius"/>
    </source>
</evidence>
<evidence type="ECO:0000313" key="21">
    <source>
        <dbReference type="Proteomes" id="UP000324255"/>
    </source>
</evidence>
<dbReference type="InterPro" id="IPR008207">
    <property type="entry name" value="Sig_transdc_His_kin_Hpt_dom"/>
</dbReference>
<dbReference type="PANTHER" id="PTHR43047">
    <property type="entry name" value="TWO-COMPONENT HISTIDINE PROTEIN KINASE"/>
    <property type="match status" value="1"/>
</dbReference>
<feature type="domain" description="HPt" evidence="19">
    <location>
        <begin position="948"/>
        <end position="1039"/>
    </location>
</feature>
<keyword evidence="12" id="KW-0902">Two-component regulatory system</keyword>
<accession>A0AB34CK14</accession>
<dbReference type="AlphaFoldDB" id="A0AB34CK14"/>
<keyword evidence="4" id="KW-1003">Cell membrane</keyword>
<dbReference type="GO" id="GO:0005886">
    <property type="term" value="C:plasma membrane"/>
    <property type="evidence" value="ECO:0007669"/>
    <property type="project" value="UniProtKB-SubCell"/>
</dbReference>
<dbReference type="InterPro" id="IPR003594">
    <property type="entry name" value="HATPase_dom"/>
</dbReference>
<dbReference type="Pfam" id="PF00072">
    <property type="entry name" value="Response_reg"/>
    <property type="match status" value="1"/>
</dbReference>
<comment type="subcellular location">
    <subcellularLocation>
        <location evidence="2">Cell inner membrane</location>
        <topology evidence="2">Multi-pass membrane protein</topology>
    </subcellularLocation>
</comment>
<keyword evidence="9" id="KW-0418">Kinase</keyword>
<dbReference type="InterPro" id="IPR011006">
    <property type="entry name" value="CheY-like_superfamily"/>
</dbReference>
<feature type="domain" description="Histidine kinase" evidence="17">
    <location>
        <begin position="564"/>
        <end position="775"/>
    </location>
</feature>
<keyword evidence="21" id="KW-1185">Reference proteome</keyword>
<keyword evidence="5" id="KW-0997">Cell inner membrane</keyword>
<dbReference type="SMART" id="SM00448">
    <property type="entry name" value="REC"/>
    <property type="match status" value="1"/>
</dbReference>
<dbReference type="PROSITE" id="PS50109">
    <property type="entry name" value="HIS_KIN"/>
    <property type="match status" value="1"/>
</dbReference>
<dbReference type="Pfam" id="PF02518">
    <property type="entry name" value="HATPase_c"/>
    <property type="match status" value="1"/>
</dbReference>
<evidence type="ECO:0000256" key="12">
    <source>
        <dbReference type="ARBA" id="ARBA00023012"/>
    </source>
</evidence>
<dbReference type="GO" id="GO:0009927">
    <property type="term" value="F:histidine phosphotransfer kinase activity"/>
    <property type="evidence" value="ECO:0007669"/>
    <property type="project" value="TreeGrafter"/>
</dbReference>
<keyword evidence="11 16" id="KW-1133">Transmembrane helix</keyword>
<keyword evidence="13 16" id="KW-0472">Membrane</keyword>
<dbReference type="CDD" id="cd00082">
    <property type="entry name" value="HisKA"/>
    <property type="match status" value="1"/>
</dbReference>
<dbReference type="SUPFAM" id="SSF52172">
    <property type="entry name" value="CheY-like"/>
    <property type="match status" value="1"/>
</dbReference>
<evidence type="ECO:0000256" key="4">
    <source>
        <dbReference type="ARBA" id="ARBA00022475"/>
    </source>
</evidence>
<dbReference type="Pfam" id="PF01627">
    <property type="entry name" value="Hpt"/>
    <property type="match status" value="1"/>
</dbReference>
<evidence type="ECO:0000259" key="19">
    <source>
        <dbReference type="PROSITE" id="PS50894"/>
    </source>
</evidence>
<dbReference type="SUPFAM" id="SSF47384">
    <property type="entry name" value="Homodimeric domain of signal transducing histidine kinase"/>
    <property type="match status" value="1"/>
</dbReference>
<proteinExistence type="predicted"/>
<dbReference type="Gene3D" id="1.20.120.160">
    <property type="entry name" value="HPT domain"/>
    <property type="match status" value="1"/>
</dbReference>
<keyword evidence="10" id="KW-0067">ATP-binding</keyword>
<evidence type="ECO:0000256" key="9">
    <source>
        <dbReference type="ARBA" id="ARBA00022777"/>
    </source>
</evidence>
<evidence type="ECO:0000256" key="1">
    <source>
        <dbReference type="ARBA" id="ARBA00000085"/>
    </source>
</evidence>
<reference evidence="20 21" key="1">
    <citation type="submission" date="2019-09" db="EMBL/GenBank/DDBJ databases">
        <title>Genomic diversity of phyloplane-associated Pantoea species in Pakistan cotton crop.</title>
        <authorList>
            <person name="Tufail M.R."/>
            <person name="Cook D.R."/>
        </authorList>
    </citation>
    <scope>NUCLEOTIDE SEQUENCE [LARGE SCALE GENOMIC DNA]</scope>
    <source>
        <strain evidence="20 21">B_8</strain>
    </source>
</reference>
<evidence type="ECO:0000256" key="6">
    <source>
        <dbReference type="ARBA" id="ARBA00022553"/>
    </source>
</evidence>
<feature type="domain" description="Response regulatory" evidence="18">
    <location>
        <begin position="794"/>
        <end position="909"/>
    </location>
</feature>
<evidence type="ECO:0000256" key="15">
    <source>
        <dbReference type="PROSITE-ProRule" id="PRU00169"/>
    </source>
</evidence>
<dbReference type="Proteomes" id="UP000324255">
    <property type="component" value="Unassembled WGS sequence"/>
</dbReference>
<dbReference type="CDD" id="cd16922">
    <property type="entry name" value="HATPase_EvgS-ArcB-TorS-like"/>
    <property type="match status" value="1"/>
</dbReference>
<dbReference type="InterPro" id="IPR001638">
    <property type="entry name" value="Solute-binding_3/MltF_N"/>
</dbReference>
<name>A0AB34CK14_9GAMM</name>
<dbReference type="PRINTS" id="PR00344">
    <property type="entry name" value="BCTRLSENSOR"/>
</dbReference>
<dbReference type="Gene3D" id="3.40.50.2300">
    <property type="match status" value="1"/>
</dbReference>
<evidence type="ECO:0000256" key="13">
    <source>
        <dbReference type="ARBA" id="ARBA00023136"/>
    </source>
</evidence>
<dbReference type="InterPro" id="IPR005467">
    <property type="entry name" value="His_kinase_dom"/>
</dbReference>
<keyword evidence="10" id="KW-0547">Nucleotide-binding</keyword>
<dbReference type="SMART" id="SM00062">
    <property type="entry name" value="PBPb"/>
    <property type="match status" value="1"/>
</dbReference>
<dbReference type="InterPro" id="IPR036890">
    <property type="entry name" value="HATPase_C_sf"/>
</dbReference>
<evidence type="ECO:0000256" key="5">
    <source>
        <dbReference type="ARBA" id="ARBA00022519"/>
    </source>
</evidence>
<sequence>MESPAVRVILLILLFWCGTGLAEVRPVSSVNLPMMLPVTHAETMQGRILRVGLLEENHAPWAMRIGNDLYGINADYLSALRQLTGAQFTLNLYSDQPHLMQALTSGQIDFALGMWSAPLPPGTLSSENWFSSPLRVYRNQQNQRAVMFNSQNASLAISDSTLAQLPSALAARHNWQRYSSDLQALYTLLNQQNDYVVADETSAGFLLSQLQQGQIYQIASHIEAGQLNLRAVARDPQLISWINQSLRQLPAELMNTLQARWSSSLPRYQDTQTLMLSPVERAWIADHPRITYTAEPDNYPWSYRDASGTARGYGVDLLKAIAQSTGLEFEPVWVSNPRQASTLIQQKQAMLQLMQPLNGDAMQSTSLPVWRALWGIYSVQSDTLAHWRDLRGKRIGVLQDDLALRLLPADLQPQPFADRNSLYDALAKGQIDVLVDNVLSARWRIASRDDARIHLAFAASDIAWPIALGVTPDQPVLLTLLDRALQQIPADTQSQMRDSWSTPPQPGSVMVMRSLPMMVLAVAGAAIVLLLLLLARRYWQQRRERQQREQAEHANAMKSQFLATVSHELRTPMQAILGLLELEKQQHSSQNLSLLHSSAQSLLTLLNDLQDHARIESNSFTLAPRPLALAQWLDQQQHFYHPLMRADGPRLIVEALTPLPDTVLIDADRLQQVVNNLMTNALKFTRHGAIRLTLAAEQQLVLTVSDSGSGIPPEEQQKLFDPWYQAPSGKSVSVQGSGLGLFICREMVLRMGGDIRLASESGHGTQVTVTLPLQICAPVSHADDTPLPGFPQLRVAIVDDHPANLLVMQQQLARFAIQADIFEQGRALLQADAKQPYDLLFIDQMMPRPDGTLLLRILRRRDRQRRRQAMRVLCSADAQLLSQSPEAGERVLIKPVQLADLSAVLGEWQQAWQDDSLATLDDNLWQQAWQDDPLATLDDNLWQLAQQNDKFLSRLSQTLHSTVKQDLAVMREAHERADWTQFAEAAHRMKGSCLLAGLEHGAQLSQQLTEQVKQHQDTSETWQLLILFVNRLLKKLESYGTYPHS</sequence>
<dbReference type="Pfam" id="PF00512">
    <property type="entry name" value="HisKA"/>
    <property type="match status" value="1"/>
</dbReference>
<evidence type="ECO:0000256" key="7">
    <source>
        <dbReference type="ARBA" id="ARBA00022679"/>
    </source>
</evidence>
<dbReference type="InterPro" id="IPR036097">
    <property type="entry name" value="HisK_dim/P_sf"/>
</dbReference>
<feature type="modified residue" description="4-aspartylphosphate" evidence="15">
    <location>
        <position position="843"/>
    </location>
</feature>
<feature type="modified residue" description="Phosphohistidine" evidence="14">
    <location>
        <position position="987"/>
    </location>
</feature>
<dbReference type="Gene3D" id="3.40.190.10">
    <property type="entry name" value="Periplasmic binding protein-like II"/>
    <property type="match status" value="4"/>
</dbReference>
<evidence type="ECO:0000256" key="8">
    <source>
        <dbReference type="ARBA" id="ARBA00022692"/>
    </source>
</evidence>
<dbReference type="PROSITE" id="PS50894">
    <property type="entry name" value="HPT"/>
    <property type="match status" value="1"/>
</dbReference>
<dbReference type="InterPro" id="IPR001789">
    <property type="entry name" value="Sig_transdc_resp-reg_receiver"/>
</dbReference>
<dbReference type="InterPro" id="IPR003661">
    <property type="entry name" value="HisK_dim/P_dom"/>
</dbReference>
<dbReference type="SUPFAM" id="SSF47226">
    <property type="entry name" value="Histidine-containing phosphotransfer domain, HPT domain"/>
    <property type="match status" value="1"/>
</dbReference>
<keyword evidence="8 16" id="KW-0812">Transmembrane</keyword>
<protein>
    <recommendedName>
        <fullName evidence="3">histidine kinase</fullName>
        <ecNumber evidence="3">2.7.13.3</ecNumber>
    </recommendedName>
</protein>
<evidence type="ECO:0000256" key="11">
    <source>
        <dbReference type="ARBA" id="ARBA00022989"/>
    </source>
</evidence>
<evidence type="ECO:0000256" key="2">
    <source>
        <dbReference type="ARBA" id="ARBA00004429"/>
    </source>
</evidence>
<dbReference type="Gene3D" id="1.10.287.130">
    <property type="match status" value="1"/>
</dbReference>
<gene>
    <name evidence="20" type="ORF">F3I20_09815</name>
</gene>
<evidence type="ECO:0000259" key="17">
    <source>
        <dbReference type="PROSITE" id="PS50109"/>
    </source>
</evidence>
<dbReference type="SMART" id="SM00388">
    <property type="entry name" value="HisKA"/>
    <property type="match status" value="1"/>
</dbReference>
<dbReference type="EC" id="2.7.13.3" evidence="3"/>
<evidence type="ECO:0000259" key="18">
    <source>
        <dbReference type="PROSITE" id="PS50110"/>
    </source>
</evidence>
<dbReference type="PROSITE" id="PS50110">
    <property type="entry name" value="RESPONSE_REGULATORY"/>
    <property type="match status" value="1"/>
</dbReference>
<keyword evidence="7" id="KW-0808">Transferase</keyword>
<dbReference type="Gene3D" id="3.30.565.10">
    <property type="entry name" value="Histidine kinase-like ATPase, C-terminal domain"/>
    <property type="match status" value="1"/>
</dbReference>
<dbReference type="PANTHER" id="PTHR43047:SF62">
    <property type="entry name" value="SENSOR HISTIDINE KINASE DPIB"/>
    <property type="match status" value="1"/>
</dbReference>
<evidence type="ECO:0000256" key="3">
    <source>
        <dbReference type="ARBA" id="ARBA00012438"/>
    </source>
</evidence>
<evidence type="ECO:0000256" key="10">
    <source>
        <dbReference type="ARBA" id="ARBA00022840"/>
    </source>
</evidence>
<evidence type="ECO:0000256" key="14">
    <source>
        <dbReference type="PROSITE-ProRule" id="PRU00110"/>
    </source>
</evidence>
<comment type="caution">
    <text evidence="20">The sequence shown here is derived from an EMBL/GenBank/DDBJ whole genome shotgun (WGS) entry which is preliminary data.</text>
</comment>
<dbReference type="InterPro" id="IPR004358">
    <property type="entry name" value="Sig_transdc_His_kin-like_C"/>
</dbReference>
<dbReference type="RefSeq" id="WP_150037213.1">
    <property type="nucleotide sequence ID" value="NZ_VWVM01000006.1"/>
</dbReference>
<dbReference type="SUPFAM" id="SSF55874">
    <property type="entry name" value="ATPase domain of HSP90 chaperone/DNA topoisomerase II/histidine kinase"/>
    <property type="match status" value="1"/>
</dbReference>
<keyword evidence="6 15" id="KW-0597">Phosphoprotein</keyword>
<organism evidence="20 21">
    <name type="scientific">Candidatus Pantoea gossypiicola</name>
    <dbReference type="NCBI Taxonomy" id="2608008"/>
    <lineage>
        <taxon>Bacteria</taxon>
        <taxon>Pseudomonadati</taxon>
        <taxon>Pseudomonadota</taxon>
        <taxon>Gammaproteobacteria</taxon>
        <taxon>Enterobacterales</taxon>
        <taxon>Erwiniaceae</taxon>
        <taxon>Pantoea</taxon>
    </lineage>
</organism>
<dbReference type="SUPFAM" id="SSF53850">
    <property type="entry name" value="Periplasmic binding protein-like II"/>
    <property type="match status" value="2"/>
</dbReference>
<evidence type="ECO:0000313" key="20">
    <source>
        <dbReference type="EMBL" id="KAA6125428.1"/>
    </source>
</evidence>
<dbReference type="InterPro" id="IPR036641">
    <property type="entry name" value="HPT_dom_sf"/>
</dbReference>
<dbReference type="SMART" id="SM00387">
    <property type="entry name" value="HATPase_c"/>
    <property type="match status" value="1"/>
</dbReference>